<accession>A0A7T5UPJ7</accession>
<name>A0A7T5UPJ7_9BACT</name>
<evidence type="ECO:0000313" key="2">
    <source>
        <dbReference type="Proteomes" id="UP000595618"/>
    </source>
</evidence>
<dbReference type="AlphaFoldDB" id="A0A7T5UPJ7"/>
<evidence type="ECO:0000313" key="1">
    <source>
        <dbReference type="EMBL" id="QQG44914.1"/>
    </source>
</evidence>
<organism evidence="1 2">
    <name type="scientific">Candidatus Sungiibacteriota bacterium</name>
    <dbReference type="NCBI Taxonomy" id="2750080"/>
    <lineage>
        <taxon>Bacteria</taxon>
        <taxon>Candidatus Sungiibacteriota</taxon>
    </lineage>
</organism>
<protein>
    <submittedName>
        <fullName evidence="1">Uncharacterized protein</fullName>
    </submittedName>
</protein>
<reference evidence="1 2" key="1">
    <citation type="submission" date="2020-07" db="EMBL/GenBank/DDBJ databases">
        <title>Huge and variable diversity of episymbiotic CPR bacteria and DPANN archaea in groundwater ecosystems.</title>
        <authorList>
            <person name="He C.Y."/>
            <person name="Keren R."/>
            <person name="Whittaker M."/>
            <person name="Farag I.F."/>
            <person name="Doudna J."/>
            <person name="Cate J.H.D."/>
            <person name="Banfield J.F."/>
        </authorList>
    </citation>
    <scope>NUCLEOTIDE SEQUENCE [LARGE SCALE GENOMIC DNA]</scope>
    <source>
        <strain evidence="1">NC_groundwater_541_Ag_S-0.1um_46_50</strain>
    </source>
</reference>
<sequence length="159" mass="18454">MEHEAADPTTIVVYYDCCVPWNAVTNLLEPALGFAHHLSCRKLFPEQIYRNDPLLFGAVDEYHKINFPRQLCVFVTTDEGFKTQVVRHPAFGSSVIFIYWEAVGTSYETNWLWAKDVARRLLEAFMEMRYIKSRRLVSREDFCREAGLVLKKSFLLPAA</sequence>
<proteinExistence type="predicted"/>
<gene>
    <name evidence="1" type="ORF">HYW89_02775</name>
</gene>
<dbReference type="EMBL" id="CP066690">
    <property type="protein sequence ID" value="QQG44914.1"/>
    <property type="molecule type" value="Genomic_DNA"/>
</dbReference>
<dbReference type="Proteomes" id="UP000595618">
    <property type="component" value="Chromosome"/>
</dbReference>